<dbReference type="EMBL" id="CM023482">
    <property type="protein sequence ID" value="KAH6938634.1"/>
    <property type="molecule type" value="Genomic_DNA"/>
</dbReference>
<keyword evidence="2" id="KW-1185">Reference proteome</keyword>
<accession>A0ACB7T151</accession>
<proteinExistence type="predicted"/>
<reference evidence="1" key="1">
    <citation type="submission" date="2020-05" db="EMBL/GenBank/DDBJ databases">
        <title>Large-scale comparative analyses of tick genomes elucidate their genetic diversity and vector capacities.</title>
        <authorList>
            <person name="Jia N."/>
            <person name="Wang J."/>
            <person name="Shi W."/>
            <person name="Du L."/>
            <person name="Sun Y."/>
            <person name="Zhan W."/>
            <person name="Jiang J."/>
            <person name="Wang Q."/>
            <person name="Zhang B."/>
            <person name="Ji P."/>
            <person name="Sakyi L.B."/>
            <person name="Cui X."/>
            <person name="Yuan T."/>
            <person name="Jiang B."/>
            <person name="Yang W."/>
            <person name="Lam T.T.-Y."/>
            <person name="Chang Q."/>
            <person name="Ding S."/>
            <person name="Wang X."/>
            <person name="Zhu J."/>
            <person name="Ruan X."/>
            <person name="Zhao L."/>
            <person name="Wei J."/>
            <person name="Que T."/>
            <person name="Du C."/>
            <person name="Cheng J."/>
            <person name="Dai P."/>
            <person name="Han X."/>
            <person name="Huang E."/>
            <person name="Gao Y."/>
            <person name="Liu J."/>
            <person name="Shao H."/>
            <person name="Ye R."/>
            <person name="Li L."/>
            <person name="Wei W."/>
            <person name="Wang X."/>
            <person name="Wang C."/>
            <person name="Yang T."/>
            <person name="Huo Q."/>
            <person name="Li W."/>
            <person name="Guo W."/>
            <person name="Chen H."/>
            <person name="Zhou L."/>
            <person name="Ni X."/>
            <person name="Tian J."/>
            <person name="Zhou Y."/>
            <person name="Sheng Y."/>
            <person name="Liu T."/>
            <person name="Pan Y."/>
            <person name="Xia L."/>
            <person name="Li J."/>
            <person name="Zhao F."/>
            <person name="Cao W."/>
        </authorList>
    </citation>
    <scope>NUCLEOTIDE SEQUENCE</scope>
    <source>
        <strain evidence="1">Hyas-2018</strain>
    </source>
</reference>
<comment type="caution">
    <text evidence="1">The sequence shown here is derived from an EMBL/GenBank/DDBJ whole genome shotgun (WGS) entry which is preliminary data.</text>
</comment>
<gene>
    <name evidence="1" type="ORF">HPB50_011214</name>
</gene>
<dbReference type="Proteomes" id="UP000821845">
    <property type="component" value="Chromosome 2"/>
</dbReference>
<name>A0ACB7T151_HYAAI</name>
<protein>
    <submittedName>
        <fullName evidence="1">Uncharacterized protein</fullName>
    </submittedName>
</protein>
<evidence type="ECO:0000313" key="2">
    <source>
        <dbReference type="Proteomes" id="UP000821845"/>
    </source>
</evidence>
<sequence length="196" mass="21248">MAVNDADDDADEEKPREVPTTTEACNVLRLLRNEAECSGDDQRLMRCVEQLENAFLGPNASAKQASIMPFLNLAATAGWDSEAVSASRQARSPSGPVTCAAESRSSAPSQEPQLVCRLRGCWPHIIKLDSVPCASGHVQSATIYTGTCNKAAGLPLGEDVRDGRLPIALFLLRFCHGLSFHKSERKRHVRVFSDAI</sequence>
<evidence type="ECO:0000313" key="1">
    <source>
        <dbReference type="EMBL" id="KAH6938634.1"/>
    </source>
</evidence>
<organism evidence="1 2">
    <name type="scientific">Hyalomma asiaticum</name>
    <name type="common">Tick</name>
    <dbReference type="NCBI Taxonomy" id="266040"/>
    <lineage>
        <taxon>Eukaryota</taxon>
        <taxon>Metazoa</taxon>
        <taxon>Ecdysozoa</taxon>
        <taxon>Arthropoda</taxon>
        <taxon>Chelicerata</taxon>
        <taxon>Arachnida</taxon>
        <taxon>Acari</taxon>
        <taxon>Parasitiformes</taxon>
        <taxon>Ixodida</taxon>
        <taxon>Ixodoidea</taxon>
        <taxon>Ixodidae</taxon>
        <taxon>Hyalomminae</taxon>
        <taxon>Hyalomma</taxon>
    </lineage>
</organism>